<sequence length="279" mass="32300">MGELLFENSKETFVVHHRKAMSHHMVSSHFHRTYEIYYLMSGKREFFIKDRTIVIEEGDMIILSPNILHRTTNTEIPEHERFIVNIHESYLAAPDGSHTEALEPLFGKEYVYLKGSASGKAIMDPVVNSIIREVQEKKPGFERYAQALTLQLLIECCRLLSESGYSAPAPTSCKHERISEVVRFINSHYMEELSLERLAERFYISPYYLSRFFKEATGFTYVEYLNNVRIKEAMTLLLSSSMKANLIAKRVGFGSVTHFGRVFKQITGYPPSFYRKDGR</sequence>
<dbReference type="RefSeq" id="WP_111145422.1">
    <property type="nucleotide sequence ID" value="NZ_QKRB01000031.1"/>
</dbReference>
<keyword evidence="2" id="KW-0238">DNA-binding</keyword>
<keyword evidence="1" id="KW-0805">Transcription regulation</keyword>
<organism evidence="5 6">
    <name type="scientific">Paenibacillus sambharensis</name>
    <dbReference type="NCBI Taxonomy" id="1803190"/>
    <lineage>
        <taxon>Bacteria</taxon>
        <taxon>Bacillati</taxon>
        <taxon>Bacillota</taxon>
        <taxon>Bacilli</taxon>
        <taxon>Bacillales</taxon>
        <taxon>Paenibacillaceae</taxon>
        <taxon>Paenibacillus</taxon>
    </lineage>
</organism>
<evidence type="ECO:0000313" key="6">
    <source>
        <dbReference type="Proteomes" id="UP000249522"/>
    </source>
</evidence>
<dbReference type="Gene3D" id="2.60.120.10">
    <property type="entry name" value="Jelly Rolls"/>
    <property type="match status" value="1"/>
</dbReference>
<accession>A0A2W1LQH2</accession>
<dbReference type="PANTHER" id="PTHR43280">
    <property type="entry name" value="ARAC-FAMILY TRANSCRIPTIONAL REGULATOR"/>
    <property type="match status" value="1"/>
</dbReference>
<dbReference type="Gene3D" id="1.10.10.60">
    <property type="entry name" value="Homeodomain-like"/>
    <property type="match status" value="2"/>
</dbReference>
<feature type="domain" description="HTH araC/xylS-type" evidence="4">
    <location>
        <begin position="179"/>
        <end position="277"/>
    </location>
</feature>
<dbReference type="SUPFAM" id="SSF51215">
    <property type="entry name" value="Regulatory protein AraC"/>
    <property type="match status" value="1"/>
</dbReference>
<dbReference type="InterPro" id="IPR014710">
    <property type="entry name" value="RmlC-like_jellyroll"/>
</dbReference>
<evidence type="ECO:0000256" key="1">
    <source>
        <dbReference type="ARBA" id="ARBA00023015"/>
    </source>
</evidence>
<dbReference type="InterPro" id="IPR009057">
    <property type="entry name" value="Homeodomain-like_sf"/>
</dbReference>
<gene>
    <name evidence="5" type="ORF">DNH61_04175</name>
</gene>
<dbReference type="SMART" id="SM00342">
    <property type="entry name" value="HTH_ARAC"/>
    <property type="match status" value="1"/>
</dbReference>
<proteinExistence type="predicted"/>
<dbReference type="InterPro" id="IPR018060">
    <property type="entry name" value="HTH_AraC"/>
</dbReference>
<keyword evidence="6" id="KW-1185">Reference proteome</keyword>
<dbReference type="EMBL" id="QKRB01000031">
    <property type="protein sequence ID" value="PZD97095.1"/>
    <property type="molecule type" value="Genomic_DNA"/>
</dbReference>
<evidence type="ECO:0000313" key="5">
    <source>
        <dbReference type="EMBL" id="PZD97095.1"/>
    </source>
</evidence>
<dbReference type="Pfam" id="PF02311">
    <property type="entry name" value="AraC_binding"/>
    <property type="match status" value="1"/>
</dbReference>
<keyword evidence="3" id="KW-0804">Transcription</keyword>
<dbReference type="PANTHER" id="PTHR43280:SF28">
    <property type="entry name" value="HTH-TYPE TRANSCRIPTIONAL ACTIVATOR RHAS"/>
    <property type="match status" value="1"/>
</dbReference>
<evidence type="ECO:0000256" key="2">
    <source>
        <dbReference type="ARBA" id="ARBA00023125"/>
    </source>
</evidence>
<evidence type="ECO:0000259" key="4">
    <source>
        <dbReference type="PROSITE" id="PS01124"/>
    </source>
</evidence>
<dbReference type="OrthoDB" id="506156at2"/>
<dbReference type="GO" id="GO:0043565">
    <property type="term" value="F:sequence-specific DNA binding"/>
    <property type="evidence" value="ECO:0007669"/>
    <property type="project" value="InterPro"/>
</dbReference>
<dbReference type="InterPro" id="IPR003313">
    <property type="entry name" value="AraC-bd"/>
</dbReference>
<dbReference type="AlphaFoldDB" id="A0A2W1LQH2"/>
<name>A0A2W1LQH2_9BACL</name>
<dbReference type="PROSITE" id="PS01124">
    <property type="entry name" value="HTH_ARAC_FAMILY_2"/>
    <property type="match status" value="1"/>
</dbReference>
<dbReference type="SUPFAM" id="SSF46689">
    <property type="entry name" value="Homeodomain-like"/>
    <property type="match status" value="2"/>
</dbReference>
<evidence type="ECO:0000256" key="3">
    <source>
        <dbReference type="ARBA" id="ARBA00023163"/>
    </source>
</evidence>
<protein>
    <submittedName>
        <fullName evidence="5">AraC family transcriptional regulator</fullName>
    </submittedName>
</protein>
<dbReference type="Pfam" id="PF12833">
    <property type="entry name" value="HTH_18"/>
    <property type="match status" value="1"/>
</dbReference>
<comment type="caution">
    <text evidence="5">The sequence shown here is derived from an EMBL/GenBank/DDBJ whole genome shotgun (WGS) entry which is preliminary data.</text>
</comment>
<dbReference type="Proteomes" id="UP000249522">
    <property type="component" value="Unassembled WGS sequence"/>
</dbReference>
<reference evidence="5 6" key="1">
    <citation type="submission" date="2018-06" db="EMBL/GenBank/DDBJ databases">
        <title>Paenibacillus imtechensis sp. nov.</title>
        <authorList>
            <person name="Pinnaka A.K."/>
            <person name="Singh H."/>
            <person name="Kaur M."/>
        </authorList>
    </citation>
    <scope>NUCLEOTIDE SEQUENCE [LARGE SCALE GENOMIC DNA]</scope>
    <source>
        <strain evidence="5 6">SMB1</strain>
    </source>
</reference>
<dbReference type="GO" id="GO:0003700">
    <property type="term" value="F:DNA-binding transcription factor activity"/>
    <property type="evidence" value="ECO:0007669"/>
    <property type="project" value="InterPro"/>
</dbReference>
<dbReference type="InterPro" id="IPR037923">
    <property type="entry name" value="HTH-like"/>
</dbReference>